<feature type="compositionally biased region" description="Low complexity" evidence="1">
    <location>
        <begin position="95"/>
        <end position="113"/>
    </location>
</feature>
<evidence type="ECO:0000256" key="1">
    <source>
        <dbReference type="SAM" id="MobiDB-lite"/>
    </source>
</evidence>
<evidence type="ECO:0000256" key="2">
    <source>
        <dbReference type="SAM" id="SignalP"/>
    </source>
</evidence>
<feature type="region of interest" description="Disordered" evidence="1">
    <location>
        <begin position="28"/>
        <end position="131"/>
    </location>
</feature>
<dbReference type="EMBL" id="GEDV01010474">
    <property type="protein sequence ID" value="JAP78083.1"/>
    <property type="molecule type" value="Transcribed_RNA"/>
</dbReference>
<dbReference type="AlphaFoldDB" id="A0A131YFD8"/>
<feature type="chain" id="PRO_5007284918" evidence="2">
    <location>
        <begin position="23"/>
        <end position="131"/>
    </location>
</feature>
<keyword evidence="2" id="KW-0732">Signal</keyword>
<organism evidence="3">
    <name type="scientific">Rhipicephalus appendiculatus</name>
    <name type="common">Brown ear tick</name>
    <dbReference type="NCBI Taxonomy" id="34631"/>
    <lineage>
        <taxon>Eukaryota</taxon>
        <taxon>Metazoa</taxon>
        <taxon>Ecdysozoa</taxon>
        <taxon>Arthropoda</taxon>
        <taxon>Chelicerata</taxon>
        <taxon>Arachnida</taxon>
        <taxon>Acari</taxon>
        <taxon>Parasitiformes</taxon>
        <taxon>Ixodida</taxon>
        <taxon>Ixodoidea</taxon>
        <taxon>Ixodidae</taxon>
        <taxon>Rhipicephalinae</taxon>
        <taxon>Rhipicephalus</taxon>
        <taxon>Rhipicephalus</taxon>
    </lineage>
</organism>
<accession>A0A131YFD8</accession>
<feature type="signal peptide" evidence="2">
    <location>
        <begin position="1"/>
        <end position="22"/>
    </location>
</feature>
<feature type="compositionally biased region" description="Pro residues" evidence="1">
    <location>
        <begin position="83"/>
        <end position="94"/>
    </location>
</feature>
<reference evidence="3" key="1">
    <citation type="journal article" date="2016" name="Ticks Tick Borne Dis.">
        <title>De novo assembly and annotation of the salivary gland transcriptome of Rhipicephalus appendiculatus male and female ticks during blood feeding.</title>
        <authorList>
            <person name="de Castro M.H."/>
            <person name="de Klerk D."/>
            <person name="Pienaar R."/>
            <person name="Latif A.A."/>
            <person name="Rees D.J."/>
            <person name="Mans B.J."/>
        </authorList>
    </citation>
    <scope>NUCLEOTIDE SEQUENCE</scope>
    <source>
        <tissue evidence="3">Salivary glands</tissue>
    </source>
</reference>
<sequence length="131" mass="13215">MVKVLGIFDLAFLATCACLLSAMQNDGESCAHAAPTPRPVRPHPGCIPAGCLGGVPSGIKPPPAPGQQRTRGQQPGRAKQPGRRPPPVPRPGPVPASSLVSSPGSSPGSPPVSITEILRPRAILSPGQGSS</sequence>
<feature type="compositionally biased region" description="Low complexity" evidence="1">
    <location>
        <begin position="66"/>
        <end position="78"/>
    </location>
</feature>
<evidence type="ECO:0000313" key="3">
    <source>
        <dbReference type="EMBL" id="JAP78083.1"/>
    </source>
</evidence>
<proteinExistence type="predicted"/>
<protein>
    <submittedName>
        <fullName evidence="3">Uncharacterized protein</fullName>
    </submittedName>
</protein>
<name>A0A131YFD8_RHIAP</name>